<evidence type="ECO:0000256" key="2">
    <source>
        <dbReference type="ARBA" id="ARBA00022692"/>
    </source>
</evidence>
<comment type="caution">
    <text evidence="7">The sequence shown here is derived from an EMBL/GenBank/DDBJ whole genome shotgun (WGS) entry which is preliminary data.</text>
</comment>
<dbReference type="InterPro" id="IPR019109">
    <property type="entry name" value="MamF_MmsF"/>
</dbReference>
<keyword evidence="8" id="KW-1185">Reference proteome</keyword>
<comment type="subcellular location">
    <subcellularLocation>
        <location evidence="1">Membrane</location>
        <topology evidence="1">Multi-pass membrane protein</topology>
    </subcellularLocation>
</comment>
<sequence length="150" mass="16204">MDDTPPTPPPQPGSQPPMPPSYPSGQALPPPPQPPPNFPGAEERQMAMWCHLASLAGYLVPFGNVIGPLVIWLSKRETMPLVDREGKESVNFQISVTIYALVSLVLAFFCIGIPLLIAVGVFAVVFAVLASIEASKGNSYKYPLCIRFIN</sequence>
<name>A0A366HQ76_9BACT</name>
<feature type="region of interest" description="Disordered" evidence="5">
    <location>
        <begin position="1"/>
        <end position="40"/>
    </location>
</feature>
<dbReference type="Pfam" id="PF09685">
    <property type="entry name" value="MamF_MmsF"/>
    <property type="match status" value="1"/>
</dbReference>
<reference evidence="7 8" key="1">
    <citation type="submission" date="2018-06" db="EMBL/GenBank/DDBJ databases">
        <title>Genomic Encyclopedia of Type Strains, Phase IV (KMG-IV): sequencing the most valuable type-strain genomes for metagenomic binning, comparative biology and taxonomic classification.</title>
        <authorList>
            <person name="Goeker M."/>
        </authorList>
    </citation>
    <scope>NUCLEOTIDE SEQUENCE [LARGE SCALE GENOMIC DNA]</scope>
    <source>
        <strain evidence="7 8">DSM 25532</strain>
    </source>
</reference>
<evidence type="ECO:0000313" key="7">
    <source>
        <dbReference type="EMBL" id="RBP45264.1"/>
    </source>
</evidence>
<evidence type="ECO:0000256" key="1">
    <source>
        <dbReference type="ARBA" id="ARBA00004141"/>
    </source>
</evidence>
<evidence type="ECO:0000256" key="3">
    <source>
        <dbReference type="ARBA" id="ARBA00022989"/>
    </source>
</evidence>
<dbReference type="EMBL" id="QNRR01000003">
    <property type="protein sequence ID" value="RBP45264.1"/>
    <property type="molecule type" value="Genomic_DNA"/>
</dbReference>
<keyword evidence="4 6" id="KW-0472">Membrane</keyword>
<feature type="transmembrane region" description="Helical" evidence="6">
    <location>
        <begin position="98"/>
        <end position="131"/>
    </location>
</feature>
<dbReference type="AlphaFoldDB" id="A0A366HQ76"/>
<protein>
    <recommendedName>
        <fullName evidence="9">Tic20 family protein</fullName>
    </recommendedName>
</protein>
<feature type="compositionally biased region" description="Pro residues" evidence="5">
    <location>
        <begin position="1"/>
        <end position="38"/>
    </location>
</feature>
<gene>
    <name evidence="7" type="ORF">DES53_103262</name>
</gene>
<dbReference type="Proteomes" id="UP000253426">
    <property type="component" value="Unassembled WGS sequence"/>
</dbReference>
<evidence type="ECO:0000256" key="4">
    <source>
        <dbReference type="ARBA" id="ARBA00023136"/>
    </source>
</evidence>
<evidence type="ECO:0000256" key="5">
    <source>
        <dbReference type="SAM" id="MobiDB-lite"/>
    </source>
</evidence>
<evidence type="ECO:0008006" key="9">
    <source>
        <dbReference type="Google" id="ProtNLM"/>
    </source>
</evidence>
<accession>A0A366HQ76</accession>
<keyword evidence="3 6" id="KW-1133">Transmembrane helix</keyword>
<proteinExistence type="predicted"/>
<organism evidence="7 8">
    <name type="scientific">Roseimicrobium gellanilyticum</name>
    <dbReference type="NCBI Taxonomy" id="748857"/>
    <lineage>
        <taxon>Bacteria</taxon>
        <taxon>Pseudomonadati</taxon>
        <taxon>Verrucomicrobiota</taxon>
        <taxon>Verrucomicrobiia</taxon>
        <taxon>Verrucomicrobiales</taxon>
        <taxon>Verrucomicrobiaceae</taxon>
        <taxon>Roseimicrobium</taxon>
    </lineage>
</organism>
<evidence type="ECO:0000313" key="8">
    <source>
        <dbReference type="Proteomes" id="UP000253426"/>
    </source>
</evidence>
<keyword evidence="2 6" id="KW-0812">Transmembrane</keyword>
<evidence type="ECO:0000256" key="6">
    <source>
        <dbReference type="SAM" id="Phobius"/>
    </source>
</evidence>
<feature type="transmembrane region" description="Helical" evidence="6">
    <location>
        <begin position="52"/>
        <end position="73"/>
    </location>
</feature>